<accession>A0A0R3TCV2</accession>
<organism evidence="4">
    <name type="scientific">Rodentolepis nana</name>
    <name type="common">Dwarf tapeworm</name>
    <name type="synonym">Hymenolepis nana</name>
    <dbReference type="NCBI Taxonomy" id="102285"/>
    <lineage>
        <taxon>Eukaryota</taxon>
        <taxon>Metazoa</taxon>
        <taxon>Spiralia</taxon>
        <taxon>Lophotrochozoa</taxon>
        <taxon>Platyhelminthes</taxon>
        <taxon>Cestoda</taxon>
        <taxon>Eucestoda</taxon>
        <taxon>Cyclophyllidea</taxon>
        <taxon>Hymenolepididae</taxon>
        <taxon>Rodentolepis</taxon>
    </lineage>
</organism>
<evidence type="ECO:0000313" key="3">
    <source>
        <dbReference type="Proteomes" id="UP000278807"/>
    </source>
</evidence>
<evidence type="ECO:0000259" key="1">
    <source>
        <dbReference type="PROSITE" id="PS51335"/>
    </source>
</evidence>
<reference evidence="4" key="1">
    <citation type="submission" date="2017-02" db="UniProtKB">
        <authorList>
            <consortium name="WormBaseParasite"/>
        </authorList>
    </citation>
    <scope>IDENTIFICATION</scope>
</reference>
<dbReference type="Proteomes" id="UP000278807">
    <property type="component" value="Unassembled WGS sequence"/>
</dbReference>
<proteinExistence type="predicted"/>
<feature type="domain" description="ELMO" evidence="1">
    <location>
        <begin position="155"/>
        <end position="351"/>
    </location>
</feature>
<dbReference type="Pfam" id="PF04727">
    <property type="entry name" value="ELMO_CED12"/>
    <property type="match status" value="1"/>
</dbReference>
<dbReference type="AlphaFoldDB" id="A0A0R3TCV2"/>
<evidence type="ECO:0000313" key="4">
    <source>
        <dbReference type="WBParaSite" id="HNAJ_0000489101-mRNA-1"/>
    </source>
</evidence>
<gene>
    <name evidence="2" type="ORF">HNAJ_LOCUS4889</name>
</gene>
<protein>
    <submittedName>
        <fullName evidence="4">ELMO domain-containing protein</fullName>
    </submittedName>
</protein>
<dbReference type="InterPro" id="IPR006816">
    <property type="entry name" value="ELMO_dom"/>
</dbReference>
<reference evidence="2 3" key="2">
    <citation type="submission" date="2018-11" db="EMBL/GenBank/DDBJ databases">
        <authorList>
            <consortium name="Pathogen Informatics"/>
        </authorList>
    </citation>
    <scope>NUCLEOTIDE SEQUENCE [LARGE SCALE GENOMIC DNA]</scope>
</reference>
<dbReference type="STRING" id="102285.A0A0R3TCV2"/>
<sequence length="586" mass="66072">MQDLMSENDSLEKSLEMMSTPQIEIRDDSSSLNASNSMTTTTRSGSIFSSLKISKSLLNPGAFSRISRMNSIGNDSQISPLLSVTITNPVPLPAAQQSTLTQKHLVDSTPISDEKPLSMLTDPMEINLRDILINLQHFIIQPYITLLNAQPNERQMHRALRDLCRLIRPDITSSSHSSSSGGSTEVNPKVEIYRMCGFNNPHKPDDDFKIPPKMLSVICLSSLVNHRGDLIHRILETQSTPGNYRSSSSAVITWLEADKVGGRPNFPLMPALRAVALVLCQVLDINEKSSVEDEQLNTLLFQSSPKADSVFLELFLHCFDAFYDIWFAVNAEPCDLDRVSRALSTSLSNAISICPNTFDEFARILVNFTLDSIQKSWKMRDEEREKNHLAVQELHRDLVKRHTETVTKQRLYTMSHGQPLIYTKFTKKEVQRLYVSLSADQNLLLVRDPQNRVVDIWPLSSILSVSSHVENKKNKNREWFVDLMIDTEQATDQDADSLTRASSAKQQIKHNQIVLSAPSEYIQTSWIDGFSCLRKEKFTSASFADDVNLISNLELRIRLFGLNLESVPSKAIERPPSYPDLTGISF</sequence>
<dbReference type="PROSITE" id="PS51335">
    <property type="entry name" value="ELMO"/>
    <property type="match status" value="1"/>
</dbReference>
<keyword evidence="3" id="KW-1185">Reference proteome</keyword>
<evidence type="ECO:0000313" key="2">
    <source>
        <dbReference type="EMBL" id="VDO00749.1"/>
    </source>
</evidence>
<name>A0A0R3TCV2_RODNA</name>
<dbReference type="WBParaSite" id="HNAJ_0000489101-mRNA-1">
    <property type="protein sequence ID" value="HNAJ_0000489101-mRNA-1"/>
    <property type="gene ID" value="HNAJ_0000489101"/>
</dbReference>
<dbReference type="EMBL" id="UZAE01003788">
    <property type="protein sequence ID" value="VDO00749.1"/>
    <property type="molecule type" value="Genomic_DNA"/>
</dbReference>
<dbReference type="OrthoDB" id="28413at2759"/>